<dbReference type="EMBL" id="NHYE01005583">
    <property type="protein sequence ID" value="PPQ69005.1"/>
    <property type="molecule type" value="Genomic_DNA"/>
</dbReference>
<accession>A0A409VRU2</accession>
<dbReference type="InterPro" id="IPR046522">
    <property type="entry name" value="DUF6699"/>
</dbReference>
<dbReference type="InParanoid" id="A0A409VRU2"/>
<protein>
    <recommendedName>
        <fullName evidence="2">DUF6699 domain-containing protein</fullName>
    </recommendedName>
</protein>
<gene>
    <name evidence="3" type="ORF">CVT26_001940</name>
</gene>
<name>A0A409VRU2_9AGAR</name>
<dbReference type="STRING" id="231916.A0A409VRU2"/>
<evidence type="ECO:0000259" key="2">
    <source>
        <dbReference type="Pfam" id="PF20415"/>
    </source>
</evidence>
<organism evidence="3 4">
    <name type="scientific">Gymnopilus dilepis</name>
    <dbReference type="NCBI Taxonomy" id="231916"/>
    <lineage>
        <taxon>Eukaryota</taxon>
        <taxon>Fungi</taxon>
        <taxon>Dikarya</taxon>
        <taxon>Basidiomycota</taxon>
        <taxon>Agaricomycotina</taxon>
        <taxon>Agaricomycetes</taxon>
        <taxon>Agaricomycetidae</taxon>
        <taxon>Agaricales</taxon>
        <taxon>Agaricineae</taxon>
        <taxon>Hymenogastraceae</taxon>
        <taxon>Gymnopilus</taxon>
    </lineage>
</organism>
<reference evidence="3 4" key="1">
    <citation type="journal article" date="2018" name="Evol. Lett.">
        <title>Horizontal gene cluster transfer increased hallucinogenic mushroom diversity.</title>
        <authorList>
            <person name="Reynolds H.T."/>
            <person name="Vijayakumar V."/>
            <person name="Gluck-Thaler E."/>
            <person name="Korotkin H.B."/>
            <person name="Matheny P.B."/>
            <person name="Slot J.C."/>
        </authorList>
    </citation>
    <scope>NUCLEOTIDE SEQUENCE [LARGE SCALE GENOMIC DNA]</scope>
    <source>
        <strain evidence="3 4">SRW20</strain>
    </source>
</reference>
<feature type="region of interest" description="Disordered" evidence="1">
    <location>
        <begin position="1"/>
        <end position="56"/>
    </location>
</feature>
<evidence type="ECO:0000256" key="1">
    <source>
        <dbReference type="SAM" id="MobiDB-lite"/>
    </source>
</evidence>
<comment type="caution">
    <text evidence="3">The sequence shown here is derived from an EMBL/GenBank/DDBJ whole genome shotgun (WGS) entry which is preliminary data.</text>
</comment>
<feature type="compositionally biased region" description="Pro residues" evidence="1">
    <location>
        <begin position="30"/>
        <end position="39"/>
    </location>
</feature>
<keyword evidence="4" id="KW-1185">Reference proteome</keyword>
<evidence type="ECO:0000313" key="3">
    <source>
        <dbReference type="EMBL" id="PPQ69005.1"/>
    </source>
</evidence>
<sequence>MPGKHVKHVHFDESLDAPSPTFSSSTLPSTPGPLTPPPLGFGSPYHTTPLPDDKNAVPNPVLAVSKRPLIEYDLSQHPSTVIPLMTNVPPKLWEQQATQPPFASIDIYCAQLPWKLTIHAKADFVTVADVLEGLYRLLRTNVTPAEFNLLPSREAQQKVTAAFIYRCKQIPDQVLSDAEMKKGVKRIDFLCSHTRFKGLVHGQGGWTLMVS</sequence>
<feature type="domain" description="DUF6699" evidence="2">
    <location>
        <begin position="70"/>
        <end position="204"/>
    </location>
</feature>
<dbReference type="AlphaFoldDB" id="A0A409VRU2"/>
<feature type="compositionally biased region" description="Low complexity" evidence="1">
    <location>
        <begin position="18"/>
        <end position="29"/>
    </location>
</feature>
<dbReference type="OrthoDB" id="3172906at2759"/>
<evidence type="ECO:0000313" key="4">
    <source>
        <dbReference type="Proteomes" id="UP000284706"/>
    </source>
</evidence>
<dbReference type="Pfam" id="PF20415">
    <property type="entry name" value="DUF6699"/>
    <property type="match status" value="1"/>
</dbReference>
<dbReference type="Proteomes" id="UP000284706">
    <property type="component" value="Unassembled WGS sequence"/>
</dbReference>
<proteinExistence type="predicted"/>